<gene>
    <name evidence="2" type="ORF">GX950_02480</name>
</gene>
<name>A0A7K4BZN6_9ARCH</name>
<accession>A0A7K4BZN6</accession>
<evidence type="ECO:0000313" key="3">
    <source>
        <dbReference type="Proteomes" id="UP000526302"/>
    </source>
</evidence>
<feature type="region of interest" description="Disordered" evidence="1">
    <location>
        <begin position="1"/>
        <end position="26"/>
    </location>
</feature>
<dbReference type="AlphaFoldDB" id="A0A7K4BZN6"/>
<feature type="compositionally biased region" description="Basic residues" evidence="1">
    <location>
        <begin position="1"/>
        <end position="11"/>
    </location>
</feature>
<proteinExistence type="predicted"/>
<dbReference type="EMBL" id="JAAZKV010000018">
    <property type="protein sequence ID" value="NMA44655.1"/>
    <property type="molecule type" value="Genomic_DNA"/>
</dbReference>
<comment type="caution">
    <text evidence="2">The sequence shown here is derived from an EMBL/GenBank/DDBJ whole genome shotgun (WGS) entry which is preliminary data.</text>
</comment>
<protein>
    <submittedName>
        <fullName evidence="2">Uncharacterized protein</fullName>
    </submittedName>
</protein>
<organism evidence="2 3">
    <name type="scientific">Candidatus Iainarchaeum sp</name>
    <dbReference type="NCBI Taxonomy" id="3101447"/>
    <lineage>
        <taxon>Archaea</taxon>
        <taxon>Candidatus Iainarchaeota</taxon>
        <taxon>Candidatus Iainarchaeia</taxon>
        <taxon>Candidatus Iainarchaeales</taxon>
        <taxon>Candidatus Iainarchaeaceae</taxon>
        <taxon>Candidatus Iainarchaeum</taxon>
    </lineage>
</organism>
<dbReference type="Proteomes" id="UP000526302">
    <property type="component" value="Unassembled WGS sequence"/>
</dbReference>
<reference evidence="2 3" key="1">
    <citation type="journal article" date="2020" name="Biotechnol. Biofuels">
        <title>New insights from the biogas microbiome by comprehensive genome-resolved metagenomics of nearly 1600 species originating from multiple anaerobic digesters.</title>
        <authorList>
            <person name="Campanaro S."/>
            <person name="Treu L."/>
            <person name="Rodriguez-R L.M."/>
            <person name="Kovalovszki A."/>
            <person name="Ziels R.M."/>
            <person name="Maus I."/>
            <person name="Zhu X."/>
            <person name="Kougias P.G."/>
            <person name="Basile A."/>
            <person name="Luo G."/>
            <person name="Schluter A."/>
            <person name="Konstantinidis K.T."/>
            <person name="Angelidaki I."/>
        </authorList>
    </citation>
    <scope>NUCLEOTIDE SEQUENCE [LARGE SCALE GENOMIC DNA]</scope>
    <source>
        <strain evidence="2">AS22ysBPME_79</strain>
    </source>
</reference>
<evidence type="ECO:0000256" key="1">
    <source>
        <dbReference type="SAM" id="MobiDB-lite"/>
    </source>
</evidence>
<sequence length="98" mass="11330">MSRYVGRRKPVCRNTKGAQTARISAAQKSKIQRKIAQKAARKKVAKATKLSGAPNAEYVRLSKFVRKRFDKHYLADFVKVYKKNPAKAKELVRMWCEF</sequence>
<evidence type="ECO:0000313" key="2">
    <source>
        <dbReference type="EMBL" id="NMA44655.1"/>
    </source>
</evidence>